<reference evidence="4" key="1">
    <citation type="submission" date="2011-08" db="EMBL/GenBank/DDBJ databases">
        <authorList>
            <person name="Rombauts S."/>
        </authorList>
    </citation>
    <scope>NUCLEOTIDE SEQUENCE</scope>
    <source>
        <strain evidence="4">London</strain>
    </source>
</reference>
<dbReference type="HOGENOM" id="CLU_755080_0_0_1"/>
<feature type="transmembrane region" description="Helical" evidence="2">
    <location>
        <begin position="90"/>
        <end position="109"/>
    </location>
</feature>
<keyword evidence="2" id="KW-1133">Transmembrane helix</keyword>
<feature type="transmembrane region" description="Helical" evidence="2">
    <location>
        <begin position="45"/>
        <end position="69"/>
    </location>
</feature>
<feature type="region of interest" description="Disordered" evidence="1">
    <location>
        <begin position="193"/>
        <end position="216"/>
    </location>
</feature>
<evidence type="ECO:0000313" key="4">
    <source>
        <dbReference type="Proteomes" id="UP000015104"/>
    </source>
</evidence>
<keyword evidence="2" id="KW-0472">Membrane</keyword>
<dbReference type="EMBL" id="CAEY01000377">
    <property type="status" value="NOT_ANNOTATED_CDS"/>
    <property type="molecule type" value="Genomic_DNA"/>
</dbReference>
<protein>
    <submittedName>
        <fullName evidence="3">Uncharacterized protein</fullName>
    </submittedName>
</protein>
<organism evidence="3 4">
    <name type="scientific">Tetranychus urticae</name>
    <name type="common">Two-spotted spider mite</name>
    <dbReference type="NCBI Taxonomy" id="32264"/>
    <lineage>
        <taxon>Eukaryota</taxon>
        <taxon>Metazoa</taxon>
        <taxon>Ecdysozoa</taxon>
        <taxon>Arthropoda</taxon>
        <taxon>Chelicerata</taxon>
        <taxon>Arachnida</taxon>
        <taxon>Acari</taxon>
        <taxon>Acariformes</taxon>
        <taxon>Trombidiformes</taxon>
        <taxon>Prostigmata</taxon>
        <taxon>Eleutherengona</taxon>
        <taxon>Raphignathae</taxon>
        <taxon>Tetranychoidea</taxon>
        <taxon>Tetranychidae</taxon>
        <taxon>Tetranychus</taxon>
    </lineage>
</organism>
<evidence type="ECO:0000256" key="1">
    <source>
        <dbReference type="SAM" id="MobiDB-lite"/>
    </source>
</evidence>
<feature type="transmembrane region" description="Helical" evidence="2">
    <location>
        <begin position="256"/>
        <end position="273"/>
    </location>
</feature>
<sequence>MIKQVIEWFFPLFTSTRNIDNFFGHRNFYIKSSFPEQEINVGPKVWIYSILQMFHAFVLLIRCLIYFFAPETNKLIYGDTLSIYGHEGDRFAILLIIFSIAAGLSQLSFHTNVNRRHYPFWTRVFKFEKLGHNSRSQCSLHLNWVDRLRFLTFRSYYMRFIRLFEFLLLLPIIDSIKKQTAHIIRSHFRAKYKSPSDSSFSSRASTSFRSPVSKSSKQSFTIPNEVARRLVNLIQEHGELCWEIRKFNVFWKRNQLYTFFAGFSSICLLGFLTTATDIHLPLKLAYAFIMVTAFVYCVAGPFLAGALMFHQVCPLSCQFQDLDWGRNQTINKCAFKYITRQMNIWGENNFIRSVFLSKNQVIQFLGS</sequence>
<proteinExistence type="predicted"/>
<keyword evidence="4" id="KW-1185">Reference proteome</keyword>
<dbReference type="Proteomes" id="UP000015104">
    <property type="component" value="Unassembled WGS sequence"/>
</dbReference>
<accession>T1KQL8</accession>
<name>T1KQL8_TETUR</name>
<feature type="transmembrane region" description="Helical" evidence="2">
    <location>
        <begin position="285"/>
        <end position="309"/>
    </location>
</feature>
<evidence type="ECO:0000256" key="2">
    <source>
        <dbReference type="SAM" id="Phobius"/>
    </source>
</evidence>
<dbReference type="AlphaFoldDB" id="T1KQL8"/>
<evidence type="ECO:0000313" key="3">
    <source>
        <dbReference type="EnsemblMetazoa" id="tetur18g00400.1"/>
    </source>
</evidence>
<dbReference type="EnsemblMetazoa" id="tetur18g00400.1">
    <property type="protein sequence ID" value="tetur18g00400.1"/>
    <property type="gene ID" value="tetur18g00400"/>
</dbReference>
<reference evidence="3" key="2">
    <citation type="submission" date="2015-06" db="UniProtKB">
        <authorList>
            <consortium name="EnsemblMetazoa"/>
        </authorList>
    </citation>
    <scope>IDENTIFICATION</scope>
</reference>
<keyword evidence="2" id="KW-0812">Transmembrane</keyword>
<feature type="compositionally biased region" description="Low complexity" evidence="1">
    <location>
        <begin position="195"/>
        <end position="213"/>
    </location>
</feature>